<keyword evidence="3" id="KW-1185">Reference proteome</keyword>
<proteinExistence type="predicted"/>
<accession>A0ABN2SIH2</accession>
<evidence type="ECO:0000256" key="1">
    <source>
        <dbReference type="SAM" id="MobiDB-lite"/>
    </source>
</evidence>
<comment type="caution">
    <text evidence="2">The sequence shown here is derived from an EMBL/GenBank/DDBJ whole genome shotgun (WGS) entry which is preliminary data.</text>
</comment>
<dbReference type="Proteomes" id="UP001500013">
    <property type="component" value="Unassembled WGS sequence"/>
</dbReference>
<evidence type="ECO:0000313" key="3">
    <source>
        <dbReference type="Proteomes" id="UP001500013"/>
    </source>
</evidence>
<reference evidence="2 3" key="1">
    <citation type="journal article" date="2019" name="Int. J. Syst. Evol. Microbiol.">
        <title>The Global Catalogue of Microorganisms (GCM) 10K type strain sequencing project: providing services to taxonomists for standard genome sequencing and annotation.</title>
        <authorList>
            <consortium name="The Broad Institute Genomics Platform"/>
            <consortium name="The Broad Institute Genome Sequencing Center for Infectious Disease"/>
            <person name="Wu L."/>
            <person name="Ma J."/>
        </authorList>
    </citation>
    <scope>NUCLEOTIDE SEQUENCE [LARGE SCALE GENOMIC DNA]</scope>
    <source>
        <strain evidence="2 3">JCM 15628</strain>
    </source>
</reference>
<protein>
    <submittedName>
        <fullName evidence="2">Uncharacterized protein</fullName>
    </submittedName>
</protein>
<evidence type="ECO:0000313" key="2">
    <source>
        <dbReference type="EMBL" id="GAA1987098.1"/>
    </source>
</evidence>
<feature type="region of interest" description="Disordered" evidence="1">
    <location>
        <begin position="174"/>
        <end position="202"/>
    </location>
</feature>
<gene>
    <name evidence="2" type="ORF">GCM10009817_30760</name>
</gene>
<dbReference type="EMBL" id="BAAAPU010000009">
    <property type="protein sequence ID" value="GAA1987098.1"/>
    <property type="molecule type" value="Genomic_DNA"/>
</dbReference>
<organism evidence="2 3">
    <name type="scientific">Terrabacter lapilli</name>
    <dbReference type="NCBI Taxonomy" id="436231"/>
    <lineage>
        <taxon>Bacteria</taxon>
        <taxon>Bacillati</taxon>
        <taxon>Actinomycetota</taxon>
        <taxon>Actinomycetes</taxon>
        <taxon>Micrococcales</taxon>
        <taxon>Intrasporangiaceae</taxon>
        <taxon>Terrabacter</taxon>
    </lineage>
</organism>
<name>A0ABN2SIH2_9MICO</name>
<sequence length="202" mass="21163">MAAGYPCPSWGETNSINKASESGICSDSDVFSTYTSEANRDEVVDTLQSGGLSELSLLVGPNWIINGKGAPALQPRLGGTVVNSDTPRVYASSDTPAPPAATFEGKAADFQIGIKILRKKCFGSAGCNVTYRIDPKYVGLADIPDTGTIEVTYAVKGFEDGEAVNTFTIEDGQASFDSEERGTVPSSGTKLSARATDVSYTP</sequence>